<dbReference type="Proteomes" id="UP001465668">
    <property type="component" value="Unassembled WGS sequence"/>
</dbReference>
<dbReference type="InterPro" id="IPR008672">
    <property type="entry name" value="Mad1"/>
</dbReference>
<evidence type="ECO:0000256" key="6">
    <source>
        <dbReference type="ARBA" id="ARBA00023242"/>
    </source>
</evidence>
<evidence type="ECO:0000313" key="10">
    <source>
        <dbReference type="EMBL" id="KAK9773038.1"/>
    </source>
</evidence>
<dbReference type="Gene3D" id="3.30.457.60">
    <property type="match status" value="1"/>
</dbReference>
<keyword evidence="11" id="KW-1185">Reference proteome</keyword>
<evidence type="ECO:0000256" key="9">
    <source>
        <dbReference type="SAM" id="MobiDB-lite"/>
    </source>
</evidence>
<evidence type="ECO:0000256" key="5">
    <source>
        <dbReference type="ARBA" id="ARBA00022776"/>
    </source>
</evidence>
<feature type="compositionally biased region" description="Polar residues" evidence="9">
    <location>
        <begin position="82"/>
        <end position="94"/>
    </location>
</feature>
<feature type="region of interest" description="Disordered" evidence="9">
    <location>
        <begin position="1"/>
        <end position="148"/>
    </location>
</feature>
<dbReference type="Pfam" id="PF05557">
    <property type="entry name" value="MAD"/>
    <property type="match status" value="1"/>
</dbReference>
<dbReference type="SUPFAM" id="SSF75704">
    <property type="entry name" value="Mitotic arrest deficient-like 1, Mad1"/>
    <property type="match status" value="1"/>
</dbReference>
<feature type="compositionally biased region" description="Low complexity" evidence="9">
    <location>
        <begin position="38"/>
        <end position="59"/>
    </location>
</feature>
<dbReference type="PANTHER" id="PTHR23168">
    <property type="entry name" value="MITOTIC SPINDLE ASSEMBLY CHECKPOINT PROTEIN MAD1 MITOTIC ARREST DEFICIENT-LIKE PROTEIN 1"/>
    <property type="match status" value="1"/>
</dbReference>
<keyword evidence="8" id="KW-0175">Coiled coil</keyword>
<keyword evidence="4" id="KW-0132">Cell division</keyword>
<reference evidence="10 11" key="1">
    <citation type="submission" date="2024-02" db="EMBL/GenBank/DDBJ databases">
        <title>First draft genome assembly of two strains of Seiridium cardinale.</title>
        <authorList>
            <person name="Emiliani G."/>
            <person name="Scali E."/>
        </authorList>
    </citation>
    <scope>NUCLEOTIDE SEQUENCE [LARGE SCALE GENOMIC DNA]</scope>
    <source>
        <strain evidence="10 11">BM-138-000479</strain>
    </source>
</reference>
<dbReference type="PANTHER" id="PTHR23168:SF0">
    <property type="entry name" value="MITOTIC SPINDLE ASSEMBLY CHECKPOINT PROTEIN MAD1"/>
    <property type="match status" value="1"/>
</dbReference>
<feature type="compositionally biased region" description="Gly residues" evidence="9">
    <location>
        <begin position="1"/>
        <end position="10"/>
    </location>
</feature>
<sequence length="817" mass="92348">MTAGTSGEGGSAKKRRSMSGNLRSSAGGGAIPRFNPPNSFRSSRVSFSSSNSQVNNRRFPPAGRNQDSGTHGKSYADRRTHPQVSSFRATTQPQYDLLSGQDVSNHHNARPTSRQGAGAGAGGSVRASSHESFKENMAPPDAEHYETQRKQIEELKAELATERFRSNSSVQETEMKLLQYQNDVRDAQRKADEDFKQRQAAESEYHRLQRQVESIQTELNESKENWSREKLALEKKARGAEDESRLLKEQLEELSATRDESERINQKRITDLQAQVTSQKHSIEEIENDYQARETLLQQTQEQLAARDKLVGELEADVLRLKAQTGDADTIAVIRRELADQVAHIRSLEAKTSKQHNELTHLRQIHKAVEVVEEEKRSLQRKLEAALDIETELTEARIQRKRLEDERLAWSSYLQSASENDGIMEFDSPEAVARALVEERYNSASLMEKLGEVQPQIAERDEIIKSLENEKTSFVAQIEKLKTNGAPVSADKARARIERHKALAVKEIEYLRAQLKTFHAEDETFEPEKVDHDRAQRISQLEQLVDNYKIEVQDLHAQLSSMESSAPQRAPEPVTGNKRKSTEDAESEQIGELNRKRRQLSDDLSKAQAELQVLQKDNSVLKSRLKAAEAQNKTRVLSLRSNPTSNWEAIKVRDITALKEENKHLLAKLQKTSRTHSIPVIPASQLAAAKREVEEALREKASAEKKVLRLKQVWGAKSNEFKEAIFSTLGWKVTFIPNGKMRVESVYCESQTEENENSIVFDGERGTMKVSGGPQSPFARRINDQIQFWVREKGCIPGFLAALTLEFCDEQTRTVGS</sequence>
<dbReference type="Gene3D" id="6.10.250.90">
    <property type="match status" value="1"/>
</dbReference>
<comment type="caution">
    <text evidence="10">The sequence shown here is derived from an EMBL/GenBank/DDBJ whole genome shotgun (WGS) entry which is preliminary data.</text>
</comment>
<proteinExistence type="inferred from homology"/>
<keyword evidence="6" id="KW-0539">Nucleus</keyword>
<organism evidence="10 11">
    <name type="scientific">Seiridium cardinale</name>
    <dbReference type="NCBI Taxonomy" id="138064"/>
    <lineage>
        <taxon>Eukaryota</taxon>
        <taxon>Fungi</taxon>
        <taxon>Dikarya</taxon>
        <taxon>Ascomycota</taxon>
        <taxon>Pezizomycotina</taxon>
        <taxon>Sordariomycetes</taxon>
        <taxon>Xylariomycetidae</taxon>
        <taxon>Amphisphaeriales</taxon>
        <taxon>Sporocadaceae</taxon>
        <taxon>Seiridium</taxon>
    </lineage>
</organism>
<comment type="subcellular location">
    <subcellularLocation>
        <location evidence="1">Nucleus</location>
    </subcellularLocation>
</comment>
<gene>
    <name evidence="10" type="ORF">SCAR479_10368</name>
</gene>
<feature type="coiled-coil region" evidence="8">
    <location>
        <begin position="362"/>
        <end position="406"/>
    </location>
</feature>
<evidence type="ECO:0000256" key="2">
    <source>
        <dbReference type="ARBA" id="ARBA00008029"/>
    </source>
</evidence>
<accession>A0ABR2XGX7</accession>
<evidence type="ECO:0000313" key="11">
    <source>
        <dbReference type="Proteomes" id="UP001465668"/>
    </source>
</evidence>
<evidence type="ECO:0000256" key="1">
    <source>
        <dbReference type="ARBA" id="ARBA00004123"/>
    </source>
</evidence>
<name>A0ABR2XGX7_9PEZI</name>
<dbReference type="EMBL" id="JARVKM010000055">
    <property type="protein sequence ID" value="KAK9773038.1"/>
    <property type="molecule type" value="Genomic_DNA"/>
</dbReference>
<feature type="coiled-coil region" evidence="8">
    <location>
        <begin position="655"/>
        <end position="713"/>
    </location>
</feature>
<evidence type="ECO:0000256" key="3">
    <source>
        <dbReference type="ARBA" id="ARBA00022019"/>
    </source>
</evidence>
<protein>
    <recommendedName>
        <fullName evidence="3">Spindle assembly checkpoint component MAD1</fullName>
    </recommendedName>
</protein>
<comment type="similarity">
    <text evidence="2">Belongs to the MAD1 family.</text>
</comment>
<evidence type="ECO:0000256" key="8">
    <source>
        <dbReference type="SAM" id="Coils"/>
    </source>
</evidence>
<keyword evidence="5" id="KW-0498">Mitosis</keyword>
<feature type="region of interest" description="Disordered" evidence="9">
    <location>
        <begin position="559"/>
        <end position="601"/>
    </location>
</feature>
<evidence type="ECO:0000256" key="4">
    <source>
        <dbReference type="ARBA" id="ARBA00022618"/>
    </source>
</evidence>
<evidence type="ECO:0000256" key="7">
    <source>
        <dbReference type="ARBA" id="ARBA00023306"/>
    </source>
</evidence>
<keyword evidence="7" id="KW-0131">Cell cycle</keyword>